<dbReference type="AlphaFoldDB" id="A0AA38Y381"/>
<feature type="compositionally biased region" description="Polar residues" evidence="1">
    <location>
        <begin position="662"/>
        <end position="676"/>
    </location>
</feature>
<gene>
    <name evidence="2" type="ORF">H2204_006695</name>
</gene>
<feature type="region of interest" description="Disordered" evidence="1">
    <location>
        <begin position="142"/>
        <end position="180"/>
    </location>
</feature>
<feature type="region of interest" description="Disordered" evidence="1">
    <location>
        <begin position="503"/>
        <end position="529"/>
    </location>
</feature>
<dbReference type="Proteomes" id="UP001172681">
    <property type="component" value="Unassembled WGS sequence"/>
</dbReference>
<protein>
    <submittedName>
        <fullName evidence="2">Uncharacterized protein</fullName>
    </submittedName>
</protein>
<dbReference type="EMBL" id="JAPDRN010000043">
    <property type="protein sequence ID" value="KAJ9633698.1"/>
    <property type="molecule type" value="Genomic_DNA"/>
</dbReference>
<evidence type="ECO:0000313" key="2">
    <source>
        <dbReference type="EMBL" id="KAJ9633698.1"/>
    </source>
</evidence>
<accession>A0AA38Y381</accession>
<evidence type="ECO:0000256" key="1">
    <source>
        <dbReference type="SAM" id="MobiDB-lite"/>
    </source>
</evidence>
<feature type="region of interest" description="Disordered" evidence="1">
    <location>
        <begin position="656"/>
        <end position="676"/>
    </location>
</feature>
<name>A0AA38Y381_9EURO</name>
<evidence type="ECO:0000313" key="3">
    <source>
        <dbReference type="Proteomes" id="UP001172681"/>
    </source>
</evidence>
<feature type="region of interest" description="Disordered" evidence="1">
    <location>
        <begin position="421"/>
        <end position="440"/>
    </location>
</feature>
<sequence length="825" mass="90779">MTNQNTDSQVGKSRRYSVTRLLELAPQTIAFNFDLSKFTYDAARAGVVPPLGACAMASRRSVSDRPRGSSQESSESQEDLVLYRGFRIVNGPERQPSVPPSTQKAQQDEGFARFLKKHSSPTHQRVTAGGRIVPMEHRPRPPAFALPQSKQAKETELANGMDSDVERSNDSDQNAPKQELPEMPELPELPAHFKLAPEAAQAQFMHAQLPMMDNRNMMPGPFTNNMMAPTDTFPVDAHRMQTPFYNGVMPTPTFPNIYDPFGFAPGQMYPTGTMPPNAPLSGFSGNMEPQFQMPLVPSTDTTCLPAVNTVPKEQRPPSNPDELHSRNMLQEAINRFDDLDQQLKNLDRHRAMGERDPQVVSQRVKIVALRADAKASMNYWTSVVENKLKDMGRKCAEGTGHTFNVEAADYVPLSAGDQANGNRFNNYPRAVPLKAPPKRGHRRIPIVAPRKDSSGYSKNGQGTETVFVEVDEWGARIGEPPDEIQLQQSKMLLELDRELSISPRDSFNSSGSGSGTGISPAVTLKSSPEKDNLAQVIPEQQGTMQYGKSEWVPKKPESGPSTVEAFSEVQLDAMRLPVGFTTTVRLPDGSTSVIAGQGLQRPPSVKMDEFERGYWTKKPELSSDMAANFVNITADAGPGRVDQNNRKENAMLETRSGYSHGGMSNWTVPENAGNRSFKTPRFGRNAYTSVTGASTSTDTVLSTIPAATSPVRLSRDKVGWSTSEYPKTGRESQYDATNIKGYSSVSVQNVHAMGRLPNMVDGATDMQQRSAMSMLSKVRSPELGRIPTGPRNGYHHNPRGQNIGGGVMLPAHEVFRHPTTKYEKM</sequence>
<feature type="region of interest" description="Disordered" evidence="1">
    <location>
        <begin position="59"/>
        <end position="80"/>
    </location>
</feature>
<keyword evidence="3" id="KW-1185">Reference proteome</keyword>
<comment type="caution">
    <text evidence="2">The sequence shown here is derived from an EMBL/GenBank/DDBJ whole genome shotgun (WGS) entry which is preliminary data.</text>
</comment>
<organism evidence="2 3">
    <name type="scientific">Knufia peltigerae</name>
    <dbReference type="NCBI Taxonomy" id="1002370"/>
    <lineage>
        <taxon>Eukaryota</taxon>
        <taxon>Fungi</taxon>
        <taxon>Dikarya</taxon>
        <taxon>Ascomycota</taxon>
        <taxon>Pezizomycotina</taxon>
        <taxon>Eurotiomycetes</taxon>
        <taxon>Chaetothyriomycetidae</taxon>
        <taxon>Chaetothyriales</taxon>
        <taxon>Trichomeriaceae</taxon>
        <taxon>Knufia</taxon>
    </lineage>
</organism>
<reference evidence="2" key="1">
    <citation type="submission" date="2022-10" db="EMBL/GenBank/DDBJ databases">
        <title>Culturing micro-colonial fungi from biological soil crusts in the Mojave desert and describing Neophaeococcomyces mojavensis, and introducing the new genera and species Taxawa tesnikishii.</title>
        <authorList>
            <person name="Kurbessoian T."/>
            <person name="Stajich J.E."/>
        </authorList>
    </citation>
    <scope>NUCLEOTIDE SEQUENCE</scope>
    <source>
        <strain evidence="2">TK_35</strain>
    </source>
</reference>
<proteinExistence type="predicted"/>